<evidence type="ECO:0000256" key="1">
    <source>
        <dbReference type="ARBA" id="ARBA00006817"/>
    </source>
</evidence>
<sequence>MGEMTIKAEGLEFAMERVFNAPRNKVFAAFTECEHLKHWWGPRGWELTACNLDFRPEGAWHYCMTCKDESQGEFFGMESWGKAVYRAIDAPNSIVYTDYFSDAEGLINEDLPPSDTTLVFEEFEGGTKVVSRTLYDSEESLKTVMEMGMEHGIRETWDRLDEYLG</sequence>
<dbReference type="EMBL" id="BMDD01000006">
    <property type="protein sequence ID" value="GGH86041.1"/>
    <property type="molecule type" value="Genomic_DNA"/>
</dbReference>
<name>A0ABQ2A6Y6_9BACL</name>
<feature type="domain" description="Activator of Hsp90 ATPase homologue 1/2-like C-terminal" evidence="2">
    <location>
        <begin position="20"/>
        <end position="165"/>
    </location>
</feature>
<dbReference type="SUPFAM" id="SSF55961">
    <property type="entry name" value="Bet v1-like"/>
    <property type="match status" value="1"/>
</dbReference>
<evidence type="ECO:0000313" key="4">
    <source>
        <dbReference type="Proteomes" id="UP000605427"/>
    </source>
</evidence>
<comment type="caution">
    <text evidence="3">The sequence shown here is derived from an EMBL/GenBank/DDBJ whole genome shotgun (WGS) entry which is preliminary data.</text>
</comment>
<dbReference type="Gene3D" id="3.30.530.20">
    <property type="match status" value="1"/>
</dbReference>
<dbReference type="InterPro" id="IPR013538">
    <property type="entry name" value="ASHA1/2-like_C"/>
</dbReference>
<gene>
    <name evidence="3" type="ORF">GCM10007362_44890</name>
</gene>
<comment type="similarity">
    <text evidence="1">Belongs to the AHA1 family.</text>
</comment>
<accession>A0ABQ2A6Y6</accession>
<dbReference type="Proteomes" id="UP000605427">
    <property type="component" value="Unassembled WGS sequence"/>
</dbReference>
<proteinExistence type="inferred from homology"/>
<protein>
    <submittedName>
        <fullName evidence="3">ATPase</fullName>
    </submittedName>
</protein>
<dbReference type="Pfam" id="PF08327">
    <property type="entry name" value="AHSA1"/>
    <property type="match status" value="1"/>
</dbReference>
<reference evidence="4" key="1">
    <citation type="journal article" date="2019" name="Int. J. Syst. Evol. Microbiol.">
        <title>The Global Catalogue of Microorganisms (GCM) 10K type strain sequencing project: providing services to taxonomists for standard genome sequencing and annotation.</title>
        <authorList>
            <consortium name="The Broad Institute Genomics Platform"/>
            <consortium name="The Broad Institute Genome Sequencing Center for Infectious Disease"/>
            <person name="Wu L."/>
            <person name="Ma J."/>
        </authorList>
    </citation>
    <scope>NUCLEOTIDE SEQUENCE [LARGE SCALE GENOMIC DNA]</scope>
    <source>
        <strain evidence="4">CCM 8702</strain>
    </source>
</reference>
<evidence type="ECO:0000259" key="2">
    <source>
        <dbReference type="Pfam" id="PF08327"/>
    </source>
</evidence>
<organism evidence="3 4">
    <name type="scientific">Saccharibacillus endophyticus</name>
    <dbReference type="NCBI Taxonomy" id="2060666"/>
    <lineage>
        <taxon>Bacteria</taxon>
        <taxon>Bacillati</taxon>
        <taxon>Bacillota</taxon>
        <taxon>Bacilli</taxon>
        <taxon>Bacillales</taxon>
        <taxon>Paenibacillaceae</taxon>
        <taxon>Saccharibacillus</taxon>
    </lineage>
</organism>
<evidence type="ECO:0000313" key="3">
    <source>
        <dbReference type="EMBL" id="GGH86041.1"/>
    </source>
</evidence>
<dbReference type="InterPro" id="IPR023393">
    <property type="entry name" value="START-like_dom_sf"/>
</dbReference>
<dbReference type="RefSeq" id="WP_172246593.1">
    <property type="nucleotide sequence ID" value="NZ_BMDD01000006.1"/>
</dbReference>
<keyword evidence="4" id="KW-1185">Reference proteome</keyword>